<comment type="catalytic activity">
    <reaction evidence="3">
        <text>uridine(1911/1915/1917) in 23S rRNA = pseudouridine(1911/1915/1917) in 23S rRNA</text>
        <dbReference type="Rhea" id="RHEA:42524"/>
        <dbReference type="Rhea" id="RHEA-COMP:10097"/>
        <dbReference type="Rhea" id="RHEA-COMP:10098"/>
        <dbReference type="ChEBI" id="CHEBI:65314"/>
        <dbReference type="ChEBI" id="CHEBI:65315"/>
        <dbReference type="EC" id="5.4.99.23"/>
    </reaction>
</comment>
<comment type="similarity">
    <text evidence="1 5">Belongs to the pseudouridine synthase RluA family.</text>
</comment>
<name>A0AAU8RQX6_9GAMM</name>
<dbReference type="EC" id="5.4.99.-" evidence="5"/>
<accession>A0AAU8RQX6</accession>
<dbReference type="PROSITE" id="PS01129">
    <property type="entry name" value="PSI_RLU"/>
    <property type="match status" value="1"/>
</dbReference>
<reference evidence="7 8" key="1">
    <citation type="submission" date="2014-04" db="EMBL/GenBank/DDBJ databases">
        <title>Genome reduction and metabolic complementation of the dual endosymbionts in the whitefly Bemisia tabaci.</title>
        <authorList>
            <person name="Rao Q."/>
            <person name="Rollat-Farnier P.-A."/>
            <person name="Zhang Z.-X."/>
            <person name="Santos-Garcia D."/>
            <person name="Silva F.J."/>
            <person name="Moya A."/>
            <person name="Zhu D.-T."/>
            <person name="Klein C.C."/>
            <person name="Vavre F."/>
            <person name="Sagot M.-F."/>
            <person name="Liu S.-S."/>
            <person name="Mouton L."/>
            <person name="Wang X.-W."/>
        </authorList>
    </citation>
    <scope>NUCLEOTIDE SEQUENCE [LARGE SCALE GENOMIC DNA]</scope>
    <source>
        <strain evidence="7 8">BT-Q</strain>
    </source>
</reference>
<dbReference type="PANTHER" id="PTHR21600:SF44">
    <property type="entry name" value="RIBOSOMAL LARGE SUBUNIT PSEUDOURIDINE SYNTHASE D"/>
    <property type="match status" value="1"/>
</dbReference>
<dbReference type="InterPro" id="IPR006145">
    <property type="entry name" value="PsdUridine_synth_RsuA/RluA"/>
</dbReference>
<evidence type="ECO:0000259" key="6">
    <source>
        <dbReference type="Pfam" id="PF00849"/>
    </source>
</evidence>
<comment type="catalytic activity">
    <reaction evidence="5">
        <text>a uridine in RNA = a pseudouridine in RNA</text>
        <dbReference type="Rhea" id="RHEA:48348"/>
        <dbReference type="Rhea" id="RHEA-COMP:12068"/>
        <dbReference type="Rhea" id="RHEA-COMP:12069"/>
        <dbReference type="ChEBI" id="CHEBI:65314"/>
        <dbReference type="ChEBI" id="CHEBI:65315"/>
    </reaction>
</comment>
<evidence type="ECO:0000256" key="4">
    <source>
        <dbReference type="PIRSR" id="PIRSR606225-1"/>
    </source>
</evidence>
<sequence>MKTIKCLLSIRKGLRLDKTSRKLFYITREKIKTFIKKKIRLDGFTVKQNIFLNKFKWISLIHYTKLYIVERVFEPDYFYKNYENNEILVINKRFGLVVHPSKSNIKGTLVNAILSYKKTDFINLPRAGLVHRIDKDTSGLVIIAKNLVSYRDLKTKIKEKSIIREYDVVVLGQLDIGGYINSQIGRNIKYRKKKNIVNDEGKIAITHFRVLERFNTHTYLRCWLETGRTHQIRVHMQSISRAVIGDELYLNNKILPNLNIRQALHAHCLILKHPSKQIYIKLLAKLPKDMTLLLALLRTNKIHTISHTL</sequence>
<dbReference type="NCBIfam" id="TIGR00005">
    <property type="entry name" value="rluA_subfam"/>
    <property type="match status" value="1"/>
</dbReference>
<dbReference type="InterPro" id="IPR006225">
    <property type="entry name" value="PsdUridine_synth_RluC/D"/>
</dbReference>
<dbReference type="InterPro" id="IPR020103">
    <property type="entry name" value="PsdUridine_synth_cat_dom_sf"/>
</dbReference>
<dbReference type="InterPro" id="IPR050188">
    <property type="entry name" value="RluA_PseudoU_synthase"/>
</dbReference>
<evidence type="ECO:0000256" key="1">
    <source>
        <dbReference type="ARBA" id="ARBA00010876"/>
    </source>
</evidence>
<dbReference type="Gene3D" id="3.30.2350.10">
    <property type="entry name" value="Pseudouridine synthase"/>
    <property type="match status" value="1"/>
</dbReference>
<evidence type="ECO:0000256" key="5">
    <source>
        <dbReference type="RuleBase" id="RU362028"/>
    </source>
</evidence>
<dbReference type="GO" id="GO:0000455">
    <property type="term" value="P:enzyme-directed rRNA pseudouridine synthesis"/>
    <property type="evidence" value="ECO:0007669"/>
    <property type="project" value="TreeGrafter"/>
</dbReference>
<dbReference type="Pfam" id="PF00849">
    <property type="entry name" value="PseudoU_synth_2"/>
    <property type="match status" value="1"/>
</dbReference>
<feature type="active site" evidence="4">
    <location>
        <position position="134"/>
    </location>
</feature>
<dbReference type="AlphaFoldDB" id="A0AAU8RQX6"/>
<dbReference type="GO" id="GO:0003723">
    <property type="term" value="F:RNA binding"/>
    <property type="evidence" value="ECO:0007669"/>
    <property type="project" value="InterPro"/>
</dbReference>
<protein>
    <recommendedName>
        <fullName evidence="5">Pseudouridine synthase</fullName>
        <ecNumber evidence="5">5.4.99.-</ecNumber>
    </recommendedName>
</protein>
<dbReference type="RefSeq" id="WP_014943286.1">
    <property type="nucleotide sequence ID" value="NZ_CP007563.1"/>
</dbReference>
<proteinExistence type="inferred from homology"/>
<evidence type="ECO:0000256" key="3">
    <source>
        <dbReference type="ARBA" id="ARBA00036882"/>
    </source>
</evidence>
<dbReference type="Proteomes" id="UP000031624">
    <property type="component" value="Chromosome"/>
</dbReference>
<gene>
    <name evidence="7" type="ORF">O3E_01650</name>
</gene>
<dbReference type="KEGG" id="paly:O3E_01650"/>
<dbReference type="SUPFAM" id="SSF55120">
    <property type="entry name" value="Pseudouridine synthase"/>
    <property type="match status" value="1"/>
</dbReference>
<dbReference type="EMBL" id="CP007563">
    <property type="protein sequence ID" value="AJF24197.1"/>
    <property type="molecule type" value="Genomic_DNA"/>
</dbReference>
<evidence type="ECO:0000313" key="8">
    <source>
        <dbReference type="Proteomes" id="UP000031624"/>
    </source>
</evidence>
<comment type="function">
    <text evidence="5">Responsible for synthesis of pseudouridine from uracil.</text>
</comment>
<dbReference type="GO" id="GO:0160140">
    <property type="term" value="F:23S rRNA pseudouridine(1911/1915/1917) synthase activity"/>
    <property type="evidence" value="ECO:0007669"/>
    <property type="project" value="UniProtKB-EC"/>
</dbReference>
<dbReference type="PANTHER" id="PTHR21600">
    <property type="entry name" value="MITOCHONDRIAL RNA PSEUDOURIDINE SYNTHASE"/>
    <property type="match status" value="1"/>
</dbReference>
<organism evidence="7 8">
    <name type="scientific">Candidatus Portiera aleyrodidarum MED</name>
    <name type="common">Bemisia tabaci</name>
    <dbReference type="NCBI Taxonomy" id="1163752"/>
    <lineage>
        <taxon>Bacteria</taxon>
        <taxon>Pseudomonadati</taxon>
        <taxon>Pseudomonadota</taxon>
        <taxon>Gammaproteobacteria</taxon>
        <taxon>Candidatus Johnevansiales</taxon>
        <taxon>Candidatus Johnevansiaceae</taxon>
        <taxon>Candidatus Portiera</taxon>
    </lineage>
</organism>
<evidence type="ECO:0000313" key="7">
    <source>
        <dbReference type="EMBL" id="AJF24197.1"/>
    </source>
</evidence>
<keyword evidence="2 5" id="KW-0413">Isomerase</keyword>
<dbReference type="CDD" id="cd02869">
    <property type="entry name" value="PseudoU_synth_RluA_like"/>
    <property type="match status" value="1"/>
</dbReference>
<evidence type="ECO:0000256" key="2">
    <source>
        <dbReference type="ARBA" id="ARBA00023235"/>
    </source>
</evidence>
<feature type="domain" description="Pseudouridine synthase RsuA/RluA-like" evidence="6">
    <location>
        <begin position="87"/>
        <end position="238"/>
    </location>
</feature>
<dbReference type="InterPro" id="IPR006224">
    <property type="entry name" value="PsdUridine_synth_RluA-like_CS"/>
</dbReference>